<dbReference type="InterPro" id="IPR037396">
    <property type="entry name" value="FMN_HAD"/>
</dbReference>
<dbReference type="Gene3D" id="3.20.20.70">
    <property type="entry name" value="Aldolase class I"/>
    <property type="match status" value="1"/>
</dbReference>
<dbReference type="FunFam" id="3.20.20.70:FF:000132">
    <property type="entry name" value="FMN dependent dehydrogenase"/>
    <property type="match status" value="1"/>
</dbReference>
<dbReference type="PROSITE" id="PS51349">
    <property type="entry name" value="FMN_HYDROXY_ACID_DH_2"/>
    <property type="match status" value="1"/>
</dbReference>
<feature type="binding site" evidence="7">
    <location>
        <position position="176"/>
    </location>
    <ligand>
        <name>FMN</name>
        <dbReference type="ChEBI" id="CHEBI:58210"/>
    </ligand>
</feature>
<reference evidence="9 10" key="1">
    <citation type="journal article" date="2018" name="Mol. Biol. Evol.">
        <title>Broad Genomic Sampling Reveals a Smut Pathogenic Ancestry of the Fungal Clade Ustilaginomycotina.</title>
        <authorList>
            <person name="Kijpornyongpan T."/>
            <person name="Mondo S.J."/>
            <person name="Barry K."/>
            <person name="Sandor L."/>
            <person name="Lee J."/>
            <person name="Lipzen A."/>
            <person name="Pangilinan J."/>
            <person name="LaButti K."/>
            <person name="Hainaut M."/>
            <person name="Henrissat B."/>
            <person name="Grigoriev I.V."/>
            <person name="Spatafora J.W."/>
            <person name="Aime M.C."/>
        </authorList>
    </citation>
    <scope>NUCLEOTIDE SEQUENCE [LARGE SCALE GENOMIC DNA]</scope>
    <source>
        <strain evidence="9 10">MCA 4198</strain>
    </source>
</reference>
<comment type="cofactor">
    <cofactor evidence="1">
        <name>FMN</name>
        <dbReference type="ChEBI" id="CHEBI:58210"/>
    </cofactor>
</comment>
<dbReference type="RefSeq" id="XP_025379608.1">
    <property type="nucleotide sequence ID" value="XM_025519196.1"/>
</dbReference>
<gene>
    <name evidence="9" type="ORF">FA10DRAFT_240006</name>
</gene>
<feature type="active site" description="Proton acceptor" evidence="6">
    <location>
        <position position="319"/>
    </location>
</feature>
<feature type="binding site" evidence="7">
    <location>
        <position position="178"/>
    </location>
    <ligand>
        <name>glyoxylate</name>
        <dbReference type="ChEBI" id="CHEBI:36655"/>
    </ligand>
</feature>
<feature type="binding site" evidence="7">
    <location>
        <begin position="109"/>
        <end position="111"/>
    </location>
    <ligand>
        <name>FMN</name>
        <dbReference type="ChEBI" id="CHEBI:58210"/>
    </ligand>
</feature>
<dbReference type="GO" id="GO:0010181">
    <property type="term" value="F:FMN binding"/>
    <property type="evidence" value="ECO:0007669"/>
    <property type="project" value="InterPro"/>
</dbReference>
<keyword evidence="4" id="KW-0560">Oxidoreductase</keyword>
<dbReference type="PANTHER" id="PTHR10578:SF75">
    <property type="entry name" value="L-LACTATE DEHYDROGENASE (AFU_ORTHOLOGUE AFUA_4G07050)"/>
    <property type="match status" value="1"/>
</dbReference>
<dbReference type="PIRSF" id="PIRSF000138">
    <property type="entry name" value="Al-hdrx_acd_dh"/>
    <property type="match status" value="1"/>
</dbReference>
<feature type="binding site" evidence="7">
    <location>
        <position position="138"/>
    </location>
    <ligand>
        <name>FMN</name>
        <dbReference type="ChEBI" id="CHEBI:58210"/>
    </ligand>
</feature>
<dbReference type="InterPro" id="IPR012133">
    <property type="entry name" value="Alpha-hydoxy_acid_DH_FMN"/>
</dbReference>
<dbReference type="EMBL" id="KZ819635">
    <property type="protein sequence ID" value="PWN92410.1"/>
    <property type="molecule type" value="Genomic_DNA"/>
</dbReference>
<evidence type="ECO:0000256" key="1">
    <source>
        <dbReference type="ARBA" id="ARBA00001917"/>
    </source>
</evidence>
<evidence type="ECO:0000313" key="9">
    <source>
        <dbReference type="EMBL" id="PWN92410.1"/>
    </source>
</evidence>
<feature type="binding site" evidence="7">
    <location>
        <position position="319"/>
    </location>
    <ligand>
        <name>glyoxylate</name>
        <dbReference type="ChEBI" id="CHEBI:36655"/>
    </ligand>
</feature>
<feature type="binding site" evidence="7">
    <location>
        <position position="56"/>
    </location>
    <ligand>
        <name>glyoxylate</name>
        <dbReference type="ChEBI" id="CHEBI:36655"/>
    </ligand>
</feature>
<dbReference type="GO" id="GO:0016491">
    <property type="term" value="F:oxidoreductase activity"/>
    <property type="evidence" value="ECO:0007669"/>
    <property type="project" value="UniProtKB-KW"/>
</dbReference>
<evidence type="ECO:0000256" key="5">
    <source>
        <dbReference type="ARBA" id="ARBA00024042"/>
    </source>
</evidence>
<evidence type="ECO:0000256" key="2">
    <source>
        <dbReference type="ARBA" id="ARBA00022630"/>
    </source>
</evidence>
<sequence length="429" mass="47223">MDPRNLPQRTTPHWSLYQRECFESGTKDGRLPPFNTHPDNLVQLARQRLSAGGWSYAACDAGLGSTNASNRAAFQRWKIIPRMLVDTNRRDTTIELFGKKLAAPIAFSPIGINKIYHPEGELPVARVAGELGLPYSLSTAGSCSIEDAGEHNRIGAQIGTQQGRGAFYPDGIRWFQLYMPHDEELADSLLKRAHKAGFEACIMTLDTWQLAWRHEDIALSNYGFYRGTGTELGLSDPVFVKRLSQVGINAAKDPKAAGRHWIDQVWHGKAFSWADIPAIREKWRKISGGKPFLLKGIQNVEDAKRAVECGCEGIVVSNHAGRQVDGAVGSLDVLKDVVDAVGDKLEVLFDSGVRGGADVFKALALGAKCVMIGRMWVYGLSIQGEEGVRHVLRSLLADFDILMNVGGFRSIAEIDRSALKYLPDPPHHL</sequence>
<feature type="binding site" evidence="7">
    <location>
        <position position="295"/>
    </location>
    <ligand>
        <name>FMN</name>
        <dbReference type="ChEBI" id="CHEBI:58210"/>
    </ligand>
</feature>
<feature type="binding site" evidence="7">
    <location>
        <begin position="350"/>
        <end position="354"/>
    </location>
    <ligand>
        <name>FMN</name>
        <dbReference type="ChEBI" id="CHEBI:58210"/>
    </ligand>
</feature>
<feature type="binding site" evidence="7">
    <location>
        <position position="213"/>
    </location>
    <ligand>
        <name>glyoxylate</name>
        <dbReference type="ChEBI" id="CHEBI:36655"/>
    </ligand>
</feature>
<protein>
    <submittedName>
        <fullName evidence="9">FMN-dependent alpha-hydroxy acid dehydrogenase</fullName>
    </submittedName>
</protein>
<comment type="similarity">
    <text evidence="5">Belongs to the FMN-dependent alpha-hydroxy acid dehydrogenase family.</text>
</comment>
<dbReference type="PANTHER" id="PTHR10578">
    <property type="entry name" value="S -2-HYDROXY-ACID OXIDASE-RELATED"/>
    <property type="match status" value="1"/>
</dbReference>
<dbReference type="OrthoDB" id="25826at2759"/>
<evidence type="ECO:0000259" key="8">
    <source>
        <dbReference type="PROSITE" id="PS51349"/>
    </source>
</evidence>
<dbReference type="STRING" id="215250.A0A316YS73"/>
<feature type="binding site" evidence="7">
    <location>
        <begin position="373"/>
        <end position="374"/>
    </location>
    <ligand>
        <name>FMN</name>
        <dbReference type="ChEBI" id="CHEBI:58210"/>
    </ligand>
</feature>
<keyword evidence="3 7" id="KW-0288">FMN</keyword>
<evidence type="ECO:0000256" key="6">
    <source>
        <dbReference type="PIRSR" id="PIRSR000138-1"/>
    </source>
</evidence>
<dbReference type="Proteomes" id="UP000245768">
    <property type="component" value="Unassembled WGS sequence"/>
</dbReference>
<proteinExistence type="inferred from homology"/>
<feature type="binding site" evidence="7">
    <location>
        <position position="322"/>
    </location>
    <ligand>
        <name>glyoxylate</name>
        <dbReference type="ChEBI" id="CHEBI:36655"/>
    </ligand>
</feature>
<feature type="domain" description="FMN hydroxy acid dehydrogenase" evidence="8">
    <location>
        <begin position="30"/>
        <end position="424"/>
    </location>
</feature>
<dbReference type="InParanoid" id="A0A316YS73"/>
<organism evidence="9 10">
    <name type="scientific">Acaromyces ingoldii</name>
    <dbReference type="NCBI Taxonomy" id="215250"/>
    <lineage>
        <taxon>Eukaryota</taxon>
        <taxon>Fungi</taxon>
        <taxon>Dikarya</taxon>
        <taxon>Basidiomycota</taxon>
        <taxon>Ustilaginomycotina</taxon>
        <taxon>Exobasidiomycetes</taxon>
        <taxon>Exobasidiales</taxon>
        <taxon>Cryptobasidiaceae</taxon>
        <taxon>Acaromyces</taxon>
    </lineage>
</organism>
<evidence type="ECO:0000256" key="7">
    <source>
        <dbReference type="PIRSR" id="PIRSR000138-2"/>
    </source>
</evidence>
<dbReference type="SUPFAM" id="SSF51395">
    <property type="entry name" value="FMN-linked oxidoreductases"/>
    <property type="match status" value="1"/>
</dbReference>
<keyword evidence="2 7" id="KW-0285">Flavoprotein</keyword>
<evidence type="ECO:0000256" key="3">
    <source>
        <dbReference type="ARBA" id="ARBA00022643"/>
    </source>
</evidence>
<accession>A0A316YS73</accession>
<feature type="binding site" evidence="7">
    <location>
        <position position="204"/>
    </location>
    <ligand>
        <name>FMN</name>
        <dbReference type="ChEBI" id="CHEBI:58210"/>
    </ligand>
</feature>
<dbReference type="FunCoup" id="A0A316YS73">
    <property type="interactions" value="88"/>
</dbReference>
<evidence type="ECO:0000313" key="10">
    <source>
        <dbReference type="Proteomes" id="UP000245768"/>
    </source>
</evidence>
<feature type="binding site" evidence="7">
    <location>
        <position position="317"/>
    </location>
    <ligand>
        <name>FMN</name>
        <dbReference type="ChEBI" id="CHEBI:58210"/>
    </ligand>
</feature>
<dbReference type="AlphaFoldDB" id="A0A316YS73"/>
<name>A0A316YS73_9BASI</name>
<dbReference type="GeneID" id="37041112"/>
<dbReference type="InterPro" id="IPR013785">
    <property type="entry name" value="Aldolase_TIM"/>
</dbReference>
<dbReference type="Pfam" id="PF01070">
    <property type="entry name" value="FMN_dh"/>
    <property type="match status" value="1"/>
</dbReference>
<dbReference type="InterPro" id="IPR000262">
    <property type="entry name" value="FMN-dep_DH"/>
</dbReference>
<keyword evidence="10" id="KW-1185">Reference proteome</keyword>
<evidence type="ECO:0000256" key="4">
    <source>
        <dbReference type="ARBA" id="ARBA00023002"/>
    </source>
</evidence>